<dbReference type="SUPFAM" id="SSF52540">
    <property type="entry name" value="P-loop containing nucleoside triphosphate hydrolases"/>
    <property type="match status" value="1"/>
</dbReference>
<dbReference type="EMBL" id="CP001098">
    <property type="protein sequence ID" value="ACL70983.1"/>
    <property type="molecule type" value="Genomic_DNA"/>
</dbReference>
<organism evidence="1 2">
    <name type="scientific">Halothermothrix orenii (strain H 168 / OCM 544 / DSM 9562)</name>
    <dbReference type="NCBI Taxonomy" id="373903"/>
    <lineage>
        <taxon>Bacteria</taxon>
        <taxon>Bacillati</taxon>
        <taxon>Bacillota</taxon>
        <taxon>Clostridia</taxon>
        <taxon>Halanaerobiales</taxon>
        <taxon>Halothermotrichaceae</taxon>
        <taxon>Halothermothrix</taxon>
    </lineage>
</organism>
<dbReference type="AlphaFoldDB" id="B8D0P7"/>
<dbReference type="RefSeq" id="WP_015923952.1">
    <property type="nucleotide sequence ID" value="NC_011899.1"/>
</dbReference>
<reference evidence="1 2" key="1">
    <citation type="journal article" date="2009" name="PLoS ONE">
        <title>Genome analysis of the anaerobic thermohalophilic bacterium Halothermothrix orenii.</title>
        <authorList>
            <person name="Mavromatis K."/>
            <person name="Ivanova N."/>
            <person name="Anderson I."/>
            <person name="Lykidis A."/>
            <person name="Hooper S.D."/>
            <person name="Sun H."/>
            <person name="Kunin V."/>
            <person name="Lapidus A."/>
            <person name="Hugenholtz P."/>
            <person name="Patel B."/>
            <person name="Kyrpides N.C."/>
        </authorList>
    </citation>
    <scope>NUCLEOTIDE SEQUENCE [LARGE SCALE GENOMIC DNA]</scope>
    <source>
        <strain evidence="2">H 168 / OCM 544 / DSM 9562</strain>
    </source>
</reference>
<keyword evidence="2" id="KW-1185">Reference proteome</keyword>
<dbReference type="KEGG" id="hor:Hore_22380"/>
<accession>B8D0P7</accession>
<sequence length="223" mass="25165">MNDDIKVKILKDAVIVAGHPRSGTSLACQLVESAGVKFPSDFAGDDYNKGGYYELALSKDLSKRLIKKAMTVENTIDMNKIIERLNSCRGTAGLKIVRIPAIFFYRHVARNLKAVFVYRNPADVKASLFRRGISGFSPGWLENNNALIAAYENIENSIVVSYESLLSGKEWVKQGFQKLGLDVDLDLVKKEERTQQRSRVLVTAEEEKMYQILQELERESCRV</sequence>
<protein>
    <recommendedName>
        <fullName evidence="3">Sulfotransferase domain-containing protein</fullName>
    </recommendedName>
</protein>
<dbReference type="Gene3D" id="3.40.50.300">
    <property type="entry name" value="P-loop containing nucleotide triphosphate hydrolases"/>
    <property type="match status" value="1"/>
</dbReference>
<evidence type="ECO:0000313" key="1">
    <source>
        <dbReference type="EMBL" id="ACL70983.1"/>
    </source>
</evidence>
<dbReference type="Proteomes" id="UP000000719">
    <property type="component" value="Chromosome"/>
</dbReference>
<name>B8D0P7_HALOH</name>
<evidence type="ECO:0000313" key="2">
    <source>
        <dbReference type="Proteomes" id="UP000000719"/>
    </source>
</evidence>
<evidence type="ECO:0008006" key="3">
    <source>
        <dbReference type="Google" id="ProtNLM"/>
    </source>
</evidence>
<proteinExistence type="predicted"/>
<dbReference type="InterPro" id="IPR027417">
    <property type="entry name" value="P-loop_NTPase"/>
</dbReference>
<dbReference type="HOGENOM" id="CLU_088522_0_0_9"/>
<gene>
    <name evidence="1" type="ordered locus">Hore_22380</name>
</gene>
<dbReference type="OrthoDB" id="5138950at2"/>